<dbReference type="GO" id="GO:0000045">
    <property type="term" value="P:autophagosome assembly"/>
    <property type="evidence" value="ECO:0007669"/>
    <property type="project" value="TreeGrafter"/>
</dbReference>
<keyword evidence="8" id="KW-1185">Reference proteome</keyword>
<dbReference type="InterPro" id="IPR036873">
    <property type="entry name" value="Rhodanese-like_dom_sf"/>
</dbReference>
<evidence type="ECO:0000256" key="2">
    <source>
        <dbReference type="ARBA" id="ARBA00022679"/>
    </source>
</evidence>
<dbReference type="Proteomes" id="UP000467840">
    <property type="component" value="Chromosome 12"/>
</dbReference>
<organism evidence="7 8">
    <name type="scientific">Hevea brasiliensis</name>
    <name type="common">Para rubber tree</name>
    <name type="synonym">Siphonia brasiliensis</name>
    <dbReference type="NCBI Taxonomy" id="3981"/>
    <lineage>
        <taxon>Eukaryota</taxon>
        <taxon>Viridiplantae</taxon>
        <taxon>Streptophyta</taxon>
        <taxon>Embryophyta</taxon>
        <taxon>Tracheophyta</taxon>
        <taxon>Spermatophyta</taxon>
        <taxon>Magnoliopsida</taxon>
        <taxon>eudicotyledons</taxon>
        <taxon>Gunneridae</taxon>
        <taxon>Pentapetalae</taxon>
        <taxon>rosids</taxon>
        <taxon>fabids</taxon>
        <taxon>Malpighiales</taxon>
        <taxon>Euphorbiaceae</taxon>
        <taxon>Crotonoideae</taxon>
        <taxon>Micrandreae</taxon>
        <taxon>Hevea</taxon>
    </lineage>
</organism>
<dbReference type="Gene3D" id="3.30.1460.50">
    <property type="match status" value="1"/>
</dbReference>
<protein>
    <recommendedName>
        <fullName evidence="5">FRIGIDA-like protein</fullName>
    </recommendedName>
</protein>
<keyword evidence="5" id="KW-0221">Differentiation</keyword>
<dbReference type="GO" id="GO:0032446">
    <property type="term" value="P:protein modification by small protein conjugation"/>
    <property type="evidence" value="ECO:0007669"/>
    <property type="project" value="TreeGrafter"/>
</dbReference>
<keyword evidence="2" id="KW-0808">Transferase</keyword>
<dbReference type="GO" id="GO:0000422">
    <property type="term" value="P:autophagy of mitochondrion"/>
    <property type="evidence" value="ECO:0007669"/>
    <property type="project" value="TreeGrafter"/>
</dbReference>
<dbReference type="PANTHER" id="PTHR14957:SF1">
    <property type="entry name" value="UBIQUITIN-LIKE-CONJUGATING ENZYME ATG10"/>
    <property type="match status" value="1"/>
</dbReference>
<dbReference type="GO" id="GO:0005829">
    <property type="term" value="C:cytosol"/>
    <property type="evidence" value="ECO:0007669"/>
    <property type="project" value="TreeGrafter"/>
</dbReference>
<dbReference type="AlphaFoldDB" id="A0A6A6K852"/>
<dbReference type="PANTHER" id="PTHR14957">
    <property type="entry name" value="UBIQUITIN-LIKE-CONJUGATING ENZYME ATG10"/>
    <property type="match status" value="1"/>
</dbReference>
<keyword evidence="5" id="KW-0217">Developmental protein</keyword>
<proteinExistence type="inferred from homology"/>
<dbReference type="Pfam" id="PF03987">
    <property type="entry name" value="Autophagy_act_C"/>
    <property type="match status" value="1"/>
</dbReference>
<evidence type="ECO:0000256" key="6">
    <source>
        <dbReference type="SAM" id="MobiDB-lite"/>
    </source>
</evidence>
<reference evidence="7 8" key="1">
    <citation type="journal article" date="2020" name="Mol. Plant">
        <title>The Chromosome-Based Rubber Tree Genome Provides New Insights into Spurge Genome Evolution and Rubber Biosynthesis.</title>
        <authorList>
            <person name="Liu J."/>
            <person name="Shi C."/>
            <person name="Shi C.C."/>
            <person name="Li W."/>
            <person name="Zhang Q.J."/>
            <person name="Zhang Y."/>
            <person name="Li K."/>
            <person name="Lu H.F."/>
            <person name="Shi C."/>
            <person name="Zhu S.T."/>
            <person name="Xiao Z.Y."/>
            <person name="Nan H."/>
            <person name="Yue Y."/>
            <person name="Zhu X.G."/>
            <person name="Wu Y."/>
            <person name="Hong X.N."/>
            <person name="Fan G.Y."/>
            <person name="Tong Y."/>
            <person name="Zhang D."/>
            <person name="Mao C.L."/>
            <person name="Liu Y.L."/>
            <person name="Hao S.J."/>
            <person name="Liu W.Q."/>
            <person name="Lv M.Q."/>
            <person name="Zhang H.B."/>
            <person name="Liu Y."/>
            <person name="Hu-Tang G.R."/>
            <person name="Wang J.P."/>
            <person name="Wang J.H."/>
            <person name="Sun Y.H."/>
            <person name="Ni S.B."/>
            <person name="Chen W.B."/>
            <person name="Zhang X.C."/>
            <person name="Jiao Y.N."/>
            <person name="Eichler E.E."/>
            <person name="Li G.H."/>
            <person name="Liu X."/>
            <person name="Gao L.Z."/>
        </authorList>
    </citation>
    <scope>NUCLEOTIDE SEQUENCE [LARGE SCALE GENOMIC DNA]</scope>
    <source>
        <strain evidence="8">cv. GT1</strain>
        <tissue evidence="7">Leaf</tissue>
    </source>
</reference>
<dbReference type="GO" id="GO:0061651">
    <property type="term" value="F:Atg12 conjugating enzyme activity"/>
    <property type="evidence" value="ECO:0007669"/>
    <property type="project" value="TreeGrafter"/>
</dbReference>
<evidence type="ECO:0000256" key="1">
    <source>
        <dbReference type="ARBA" id="ARBA00005696"/>
    </source>
</evidence>
<dbReference type="InterPro" id="IPR007135">
    <property type="entry name" value="Atg3/Atg10"/>
</dbReference>
<dbReference type="EMBL" id="JAAGAX010000018">
    <property type="protein sequence ID" value="KAF2284684.1"/>
    <property type="molecule type" value="Genomic_DNA"/>
</dbReference>
<evidence type="ECO:0000256" key="3">
    <source>
        <dbReference type="ARBA" id="ARBA00022786"/>
    </source>
</evidence>
<evidence type="ECO:0000256" key="4">
    <source>
        <dbReference type="ARBA" id="ARBA00023006"/>
    </source>
</evidence>
<keyword evidence="4" id="KW-0072">Autophagy</keyword>
<evidence type="ECO:0000313" key="8">
    <source>
        <dbReference type="Proteomes" id="UP000467840"/>
    </source>
</evidence>
<comment type="similarity">
    <text evidence="5">Belongs to the Frigida family.</text>
</comment>
<evidence type="ECO:0000256" key="5">
    <source>
        <dbReference type="RuleBase" id="RU364012"/>
    </source>
</evidence>
<name>A0A6A6K852_HEVBR</name>
<sequence length="606" mass="69212">MPGVIEVLVNSGRQIDAVNLAFAFELTEQFSPVPLLKSYLKEARKISSPVKPGNASPTAVQNDVNERELTALKAVIKCIEEHKLEEQYPVDPLQKRLIQLEKAKADKKRATEVAKPQPKRPRANGVGCGPRVTNVTADKTFYPRVTDRYPQYVYDRPYVYPGPTENHVPPLMGSATYNFSPSHGNYFGNGYQYQAQYLHYNVMFVKKGYDETAGASVLLQFTRKTILEEIQVFSAIDAFRKLRQEKDYQLLDIRDKKSLVALRSPNLKILNKSVVQVEFSKEDEDGFVKNVLEKFPDPANTVLCILDKVIVQEWIQRGLCNKGRGQRQKGLDGNSHSNISHTLWGYLGNSFIDLSSEDAIHDLLPNEDLCFLDDDCDNMTMHRRFLSEAIMDVSCWDGTLSLNEFSRAARTFAEKWKISNSAFPPVDGFLSLENICLIRPMFFAHDSRAEVSHLEEEETGFSEKEVAIDDATLVLSNHHEMHYYDFHIVYSASYRVPVLYFRGYYSDGCPLQLNEIEKDLPACSAKVLLESKWTFITQEEHPYLNRPWYKLHPCGTSEWMKLLFLGEAALAEKRVAIELYLVSWFSVVGQVIGLRIPIEMMNDRTN</sequence>
<comment type="caution">
    <text evidence="7">The sequence shown here is derived from an EMBL/GenBank/DDBJ whole genome shotgun (WGS) entry which is preliminary data.</text>
</comment>
<gene>
    <name evidence="7" type="ORF">GH714_029282</name>
</gene>
<evidence type="ECO:0000313" key="7">
    <source>
        <dbReference type="EMBL" id="KAF2284684.1"/>
    </source>
</evidence>
<dbReference type="Pfam" id="PF07899">
    <property type="entry name" value="Frigida"/>
    <property type="match status" value="1"/>
</dbReference>
<dbReference type="Gene3D" id="3.40.250.10">
    <property type="entry name" value="Rhodanese-like domain"/>
    <property type="match status" value="1"/>
</dbReference>
<dbReference type="InterPro" id="IPR012474">
    <property type="entry name" value="Frigida"/>
</dbReference>
<keyword evidence="5" id="KW-0287">Flowering</keyword>
<dbReference type="GO" id="GO:0030154">
    <property type="term" value="P:cell differentiation"/>
    <property type="evidence" value="ECO:0007669"/>
    <property type="project" value="UniProtKB-KW"/>
</dbReference>
<accession>A0A6A6K852</accession>
<comment type="similarity">
    <text evidence="1">Belongs to the ATG10 family.</text>
</comment>
<dbReference type="GO" id="GO:0009908">
    <property type="term" value="P:flower development"/>
    <property type="evidence" value="ECO:0007669"/>
    <property type="project" value="UniProtKB-KW"/>
</dbReference>
<keyword evidence="3" id="KW-0833">Ubl conjugation pathway</keyword>
<feature type="region of interest" description="Disordered" evidence="6">
    <location>
        <begin position="108"/>
        <end position="130"/>
    </location>
</feature>